<keyword evidence="1" id="KW-1133">Transmembrane helix</keyword>
<keyword evidence="1" id="KW-0472">Membrane</keyword>
<dbReference type="OrthoDB" id="2972037at2"/>
<dbReference type="PATRIC" id="fig|284581.3.peg.3087"/>
<dbReference type="Proteomes" id="UP000037558">
    <property type="component" value="Unassembled WGS sequence"/>
</dbReference>
<accession>A0A0M0KX92</accession>
<reference evidence="3" key="1">
    <citation type="submission" date="2015-08" db="EMBL/GenBank/DDBJ databases">
        <title>Fjat-14210 dsm16467.</title>
        <authorList>
            <person name="Liu B."/>
            <person name="Wang J."/>
            <person name="Zhu Y."/>
            <person name="Liu G."/>
            <person name="Chen Q."/>
            <person name="Chen Z."/>
            <person name="Lan J."/>
            <person name="Che J."/>
            <person name="Ge C."/>
            <person name="Shi H."/>
            <person name="Pan Z."/>
            <person name="Liu X."/>
        </authorList>
    </citation>
    <scope>NUCLEOTIDE SEQUENCE [LARGE SCALE GENOMIC DNA]</scope>
    <source>
        <strain evidence="3">DSM 16467</strain>
    </source>
</reference>
<evidence type="ECO:0000313" key="2">
    <source>
        <dbReference type="EMBL" id="KOO42998.1"/>
    </source>
</evidence>
<protein>
    <submittedName>
        <fullName evidence="2">Uncharacterized protein</fullName>
    </submittedName>
</protein>
<sequence length="74" mass="7859">MNNFVRGFLVSGLMTFLIPFVLLVIWFLSTSIDEPSDADGLGFAIVYGLFGFGALGIVVGLVGGLLFMALQNGE</sequence>
<dbReference type="RefSeq" id="WP_053402804.1">
    <property type="nucleotide sequence ID" value="NZ_LILC01000023.1"/>
</dbReference>
<keyword evidence="1" id="KW-0812">Transmembrane</keyword>
<evidence type="ECO:0000256" key="1">
    <source>
        <dbReference type="SAM" id="Phobius"/>
    </source>
</evidence>
<comment type="caution">
    <text evidence="2">The sequence shown here is derived from an EMBL/GenBank/DDBJ whole genome shotgun (WGS) entry which is preliminary data.</text>
</comment>
<evidence type="ECO:0000313" key="3">
    <source>
        <dbReference type="Proteomes" id="UP000037558"/>
    </source>
</evidence>
<keyword evidence="3" id="KW-1185">Reference proteome</keyword>
<feature type="transmembrane region" description="Helical" evidence="1">
    <location>
        <begin position="7"/>
        <end position="29"/>
    </location>
</feature>
<gene>
    <name evidence="2" type="ORF">AMD01_17865</name>
</gene>
<proteinExistence type="predicted"/>
<dbReference type="EMBL" id="LILC01000023">
    <property type="protein sequence ID" value="KOO42998.1"/>
    <property type="molecule type" value="Genomic_DNA"/>
</dbReference>
<name>A0A0M0KX92_9BACI</name>
<dbReference type="AlphaFoldDB" id="A0A0M0KX92"/>
<organism evidence="2 3">
    <name type="scientific">Priestia koreensis</name>
    <dbReference type="NCBI Taxonomy" id="284581"/>
    <lineage>
        <taxon>Bacteria</taxon>
        <taxon>Bacillati</taxon>
        <taxon>Bacillota</taxon>
        <taxon>Bacilli</taxon>
        <taxon>Bacillales</taxon>
        <taxon>Bacillaceae</taxon>
        <taxon>Priestia</taxon>
    </lineage>
</organism>
<feature type="transmembrane region" description="Helical" evidence="1">
    <location>
        <begin position="41"/>
        <end position="70"/>
    </location>
</feature>